<dbReference type="EMBL" id="CSUW01000007">
    <property type="protein sequence ID" value="CPT40574.1"/>
    <property type="molecule type" value="Genomic_DNA"/>
</dbReference>
<proteinExistence type="predicted"/>
<gene>
    <name evidence="1" type="ORF">ERS075527_03039</name>
</gene>
<dbReference type="Proteomes" id="UP000038487">
    <property type="component" value="Unassembled WGS sequence"/>
</dbReference>
<reference evidence="1 2" key="1">
    <citation type="submission" date="2015-03" db="EMBL/GenBank/DDBJ databases">
        <authorList>
            <consortium name="Pathogen Informatics"/>
            <person name="Murphy D."/>
        </authorList>
    </citation>
    <scope>NUCLEOTIDE SEQUENCE [LARGE SCALE GENOMIC DNA]</scope>
    <source>
        <strain evidence="1 2">PAP036</strain>
    </source>
</reference>
<accession>A0AB33T9J6</accession>
<organism evidence="1 2">
    <name type="scientific">Mycobacteroides abscessus</name>
    <dbReference type="NCBI Taxonomy" id="36809"/>
    <lineage>
        <taxon>Bacteria</taxon>
        <taxon>Bacillati</taxon>
        <taxon>Actinomycetota</taxon>
        <taxon>Actinomycetes</taxon>
        <taxon>Mycobacteriales</taxon>
        <taxon>Mycobacteriaceae</taxon>
        <taxon>Mycobacteroides</taxon>
    </lineage>
</organism>
<dbReference type="AlphaFoldDB" id="A0AB33T9J6"/>
<evidence type="ECO:0000313" key="2">
    <source>
        <dbReference type="Proteomes" id="UP000038487"/>
    </source>
</evidence>
<name>A0AB33T9J6_9MYCO</name>
<comment type="caution">
    <text evidence="1">The sequence shown here is derived from an EMBL/GenBank/DDBJ whole genome shotgun (WGS) entry which is preliminary data.</text>
</comment>
<evidence type="ECO:0000313" key="1">
    <source>
        <dbReference type="EMBL" id="CPT40574.1"/>
    </source>
</evidence>
<sequence length="90" mass="10084">MTLSECAEHYYVFHGICIVNVGEVDLGVGVPREVQKEPLPGQSYSPCKYRMFLDWRAETALQHRAVVHSGAIAVLDHSRAGESECGLRRR</sequence>
<protein>
    <submittedName>
        <fullName evidence="1">Uncharacterized protein</fullName>
    </submittedName>
</protein>